<protein>
    <submittedName>
        <fullName evidence="3">G-protein coupled receptors family 1 profile domain-containing protein</fullName>
    </submittedName>
</protein>
<accession>A0A0K0F4N2</accession>
<evidence type="ECO:0000313" key="2">
    <source>
        <dbReference type="Proteomes" id="UP000035680"/>
    </source>
</evidence>
<evidence type="ECO:0000256" key="1">
    <source>
        <dbReference type="SAM" id="Phobius"/>
    </source>
</evidence>
<proteinExistence type="predicted"/>
<dbReference type="WBParaSite" id="SVE_0377100.1">
    <property type="protein sequence ID" value="SVE_0377100.1"/>
    <property type="gene ID" value="SVE_0377100"/>
</dbReference>
<feature type="transmembrane region" description="Helical" evidence="1">
    <location>
        <begin position="7"/>
        <end position="30"/>
    </location>
</feature>
<reference evidence="2" key="1">
    <citation type="submission" date="2014-07" db="EMBL/GenBank/DDBJ databases">
        <authorList>
            <person name="Martin A.A"/>
            <person name="De Silva N."/>
        </authorList>
    </citation>
    <scope>NUCLEOTIDE SEQUENCE</scope>
</reference>
<reference evidence="3" key="2">
    <citation type="submission" date="2015-08" db="UniProtKB">
        <authorList>
            <consortium name="WormBaseParasite"/>
        </authorList>
    </citation>
    <scope>IDENTIFICATION</scope>
</reference>
<name>A0A0K0F4N2_STRVS</name>
<organism evidence="2 3">
    <name type="scientific">Strongyloides venezuelensis</name>
    <name type="common">Threadworm</name>
    <dbReference type="NCBI Taxonomy" id="75913"/>
    <lineage>
        <taxon>Eukaryota</taxon>
        <taxon>Metazoa</taxon>
        <taxon>Ecdysozoa</taxon>
        <taxon>Nematoda</taxon>
        <taxon>Chromadorea</taxon>
        <taxon>Rhabditida</taxon>
        <taxon>Tylenchina</taxon>
        <taxon>Panagrolaimomorpha</taxon>
        <taxon>Strongyloidoidea</taxon>
        <taxon>Strongyloididae</taxon>
        <taxon>Strongyloides</taxon>
    </lineage>
</organism>
<keyword evidence="2" id="KW-1185">Reference proteome</keyword>
<feature type="transmembrane region" description="Helical" evidence="1">
    <location>
        <begin position="128"/>
        <end position="153"/>
    </location>
</feature>
<feature type="transmembrane region" description="Helical" evidence="1">
    <location>
        <begin position="174"/>
        <end position="191"/>
    </location>
</feature>
<feature type="transmembrane region" description="Helical" evidence="1">
    <location>
        <begin position="50"/>
        <end position="70"/>
    </location>
</feature>
<sequence length="245" mass="28245">MPLLRINILILSIAYLVQSILQGIPSYIYIFSYLLNQKIDIDICSAIRLFGTTVHGIVDFIPFSLAVIRYNLIFGKKNKKMWLFWISQIILVLIRLTNGIYPSIAKNSYYVKHSSCGYVKTNSDPFMLGLQIFSVTSEIIFPIIAFIINIVILQKVLVNLRIPAKENEKNEQKQLFWSMMIQILIPFFFHIPSINLQILRMTGFKSNVYQVIVVDTLNTIAYSSSVFLSIIFIKKLRSNLFNISC</sequence>
<evidence type="ECO:0000313" key="3">
    <source>
        <dbReference type="WBParaSite" id="SVE_0377100.1"/>
    </source>
</evidence>
<feature type="transmembrane region" description="Helical" evidence="1">
    <location>
        <begin position="82"/>
        <end position="101"/>
    </location>
</feature>
<dbReference type="AlphaFoldDB" id="A0A0K0F4N2"/>
<keyword evidence="1" id="KW-1133">Transmembrane helix</keyword>
<feature type="transmembrane region" description="Helical" evidence="1">
    <location>
        <begin position="211"/>
        <end position="233"/>
    </location>
</feature>
<keyword evidence="1" id="KW-0472">Membrane</keyword>
<keyword evidence="1" id="KW-0812">Transmembrane</keyword>
<dbReference type="Proteomes" id="UP000035680">
    <property type="component" value="Unassembled WGS sequence"/>
</dbReference>